<dbReference type="Proteomes" id="UP000632858">
    <property type="component" value="Unassembled WGS sequence"/>
</dbReference>
<keyword evidence="1" id="KW-1133">Transmembrane helix</keyword>
<evidence type="ECO:0008006" key="4">
    <source>
        <dbReference type="Google" id="ProtNLM"/>
    </source>
</evidence>
<feature type="transmembrane region" description="Helical" evidence="1">
    <location>
        <begin position="54"/>
        <end position="75"/>
    </location>
</feature>
<organism evidence="2 3">
    <name type="scientific">Arenimonas maotaiensis</name>
    <dbReference type="NCBI Taxonomy" id="1446479"/>
    <lineage>
        <taxon>Bacteria</taxon>
        <taxon>Pseudomonadati</taxon>
        <taxon>Pseudomonadota</taxon>
        <taxon>Gammaproteobacteria</taxon>
        <taxon>Lysobacterales</taxon>
        <taxon>Lysobacteraceae</taxon>
        <taxon>Arenimonas</taxon>
    </lineage>
</organism>
<comment type="caution">
    <text evidence="2">The sequence shown here is derived from an EMBL/GenBank/DDBJ whole genome shotgun (WGS) entry which is preliminary data.</text>
</comment>
<dbReference type="EMBL" id="BMFO01000001">
    <property type="protein sequence ID" value="GGF85231.1"/>
    <property type="molecule type" value="Genomic_DNA"/>
</dbReference>
<reference evidence="2" key="1">
    <citation type="journal article" date="2014" name="Int. J. Syst. Evol. Microbiol.">
        <title>Complete genome sequence of Corynebacterium casei LMG S-19264T (=DSM 44701T), isolated from a smear-ripened cheese.</title>
        <authorList>
            <consortium name="US DOE Joint Genome Institute (JGI-PGF)"/>
            <person name="Walter F."/>
            <person name="Albersmeier A."/>
            <person name="Kalinowski J."/>
            <person name="Ruckert C."/>
        </authorList>
    </citation>
    <scope>NUCLEOTIDE SEQUENCE</scope>
    <source>
        <strain evidence="2">CGMCC 1.12726</strain>
    </source>
</reference>
<accession>A0A917CG61</accession>
<name>A0A917CG61_9GAMM</name>
<evidence type="ECO:0000256" key="1">
    <source>
        <dbReference type="SAM" id="Phobius"/>
    </source>
</evidence>
<keyword evidence="1" id="KW-0812">Transmembrane</keyword>
<dbReference type="RefSeq" id="WP_188447203.1">
    <property type="nucleotide sequence ID" value="NZ_BMFO01000001.1"/>
</dbReference>
<gene>
    <name evidence="2" type="ORF">GCM10010960_04000</name>
</gene>
<dbReference type="Pfam" id="PF10825">
    <property type="entry name" value="DUF2752"/>
    <property type="match status" value="1"/>
</dbReference>
<keyword evidence="1" id="KW-0472">Membrane</keyword>
<reference evidence="2" key="2">
    <citation type="submission" date="2020-09" db="EMBL/GenBank/DDBJ databases">
        <authorList>
            <person name="Sun Q."/>
            <person name="Zhou Y."/>
        </authorList>
    </citation>
    <scope>NUCLEOTIDE SEQUENCE</scope>
    <source>
        <strain evidence="2">CGMCC 1.12726</strain>
    </source>
</reference>
<dbReference type="InterPro" id="IPR021215">
    <property type="entry name" value="DUF2752"/>
</dbReference>
<keyword evidence="3" id="KW-1185">Reference proteome</keyword>
<evidence type="ECO:0000313" key="2">
    <source>
        <dbReference type="EMBL" id="GGF85231.1"/>
    </source>
</evidence>
<sequence length="89" mass="9352">MAAAVAYFGAGLALMRFGGIDVLPPCVWKLLTGADCPGCGLTTAMLHLLHLDPAAAYASNPLVFLVLPAVGAYLLRDFLRFSRSEATQA</sequence>
<evidence type="ECO:0000313" key="3">
    <source>
        <dbReference type="Proteomes" id="UP000632858"/>
    </source>
</evidence>
<protein>
    <recommendedName>
        <fullName evidence="4">DUF2752 domain-containing protein</fullName>
    </recommendedName>
</protein>
<dbReference type="AlphaFoldDB" id="A0A917CG61"/>
<proteinExistence type="predicted"/>